<comment type="caution">
    <text evidence="1">The sequence shown here is derived from an EMBL/GenBank/DDBJ whole genome shotgun (WGS) entry which is preliminary data.</text>
</comment>
<dbReference type="NCBIfam" id="TIGR03573">
    <property type="entry name" value="WbuX"/>
    <property type="match status" value="1"/>
</dbReference>
<proteinExistence type="predicted"/>
<name>A0A1G2MAQ9_9BACT</name>
<evidence type="ECO:0000313" key="2">
    <source>
        <dbReference type="Proteomes" id="UP000176493"/>
    </source>
</evidence>
<protein>
    <submittedName>
        <fullName evidence="1">LPS biosynthesis protein</fullName>
    </submittedName>
</protein>
<dbReference type="EMBL" id="MHRJ01000055">
    <property type="protein sequence ID" value="OHA20977.1"/>
    <property type="molecule type" value="Genomic_DNA"/>
</dbReference>
<dbReference type="Proteomes" id="UP000176493">
    <property type="component" value="Unassembled WGS sequence"/>
</dbReference>
<dbReference type="InterPro" id="IPR020022">
    <property type="entry name" value="N-acetyl_sugar_amidoTrfase"/>
</dbReference>
<sequence length="425" mass="49138">MSVKGKKEATVAAKYELPKEVRFCARCVISNQRPNSSVEFSHTPGSTKKTIHLDEEGVCDACRFAEMKRSTIDWSAREKELIALCDKHRKTDGSYDCIVPGSGGKDSFYAAHILKYKYGMHPLTVTWAPHQYTSWGWKNFESWIHAGFDNYLHTPNGRVHRLLTRLAVEKLFHPFQAFIIGQKSLAPKIALLFNIPLVFYGENEAEYGNPIGDTSSAKRNWSYFASKTQSEIFLGGVSVEDLGEKYGLSQNDLFPYIPANPKQIEKLRMEVHYLGYYLKWHPQSCYYYAVKHGGFEASPERTPGTYSKYNSIDDKIDDLHYYTTYIKFGIGRATYDAAQEIRSGDITREEGVALVKRFDGEYPTRFEDELFKYLSVAKEEFPKAFRQFKHPVMNRAYFMKLADAFRSPHLWKKEKGEWKLRYQVH</sequence>
<evidence type="ECO:0000313" key="1">
    <source>
        <dbReference type="EMBL" id="OHA20977.1"/>
    </source>
</evidence>
<dbReference type="SUPFAM" id="SSF52402">
    <property type="entry name" value="Adenine nucleotide alpha hydrolases-like"/>
    <property type="match status" value="1"/>
</dbReference>
<organism evidence="1 2">
    <name type="scientific">Candidatus Taylorbacteria bacterium RIFCSPHIGHO2_02_49_25</name>
    <dbReference type="NCBI Taxonomy" id="1802305"/>
    <lineage>
        <taxon>Bacteria</taxon>
        <taxon>Candidatus Tayloriibacteriota</taxon>
    </lineage>
</organism>
<gene>
    <name evidence="1" type="ORF">A2W52_01085</name>
</gene>
<dbReference type="AlphaFoldDB" id="A0A1G2MAQ9"/>
<accession>A0A1G2MAQ9</accession>
<reference evidence="1 2" key="1">
    <citation type="journal article" date="2016" name="Nat. Commun.">
        <title>Thousands of microbial genomes shed light on interconnected biogeochemical processes in an aquifer system.</title>
        <authorList>
            <person name="Anantharaman K."/>
            <person name="Brown C.T."/>
            <person name="Hug L.A."/>
            <person name="Sharon I."/>
            <person name="Castelle C.J."/>
            <person name="Probst A.J."/>
            <person name="Thomas B.C."/>
            <person name="Singh A."/>
            <person name="Wilkins M.J."/>
            <person name="Karaoz U."/>
            <person name="Brodie E.L."/>
            <person name="Williams K.H."/>
            <person name="Hubbard S.S."/>
            <person name="Banfield J.F."/>
        </authorList>
    </citation>
    <scope>NUCLEOTIDE SEQUENCE [LARGE SCALE GENOMIC DNA]</scope>
</reference>